<dbReference type="Proteomes" id="UP000054721">
    <property type="component" value="Unassembled WGS sequence"/>
</dbReference>
<comment type="caution">
    <text evidence="1">The sequence shown here is derived from an EMBL/GenBank/DDBJ whole genome shotgun (WGS) entry which is preliminary data.</text>
</comment>
<dbReference type="AlphaFoldDB" id="A0A0V1KI73"/>
<evidence type="ECO:0000313" key="2">
    <source>
        <dbReference type="Proteomes" id="UP000054721"/>
    </source>
</evidence>
<proteinExistence type="predicted"/>
<reference evidence="1 2" key="1">
    <citation type="submission" date="2015-05" db="EMBL/GenBank/DDBJ databases">
        <title>Evolution of Trichinella species and genotypes.</title>
        <authorList>
            <person name="Korhonen P.K."/>
            <person name="Edoardo P."/>
            <person name="Giuseppe L.R."/>
            <person name="Gasser R.B."/>
        </authorList>
    </citation>
    <scope>NUCLEOTIDE SEQUENCE [LARGE SCALE GENOMIC DNA]</scope>
    <source>
        <strain evidence="1">ISS10</strain>
    </source>
</reference>
<sequence length="34" mass="3830">MTTELWSWGLVSGAWCLGAPGTHMMHRHTCKVLM</sequence>
<dbReference type="EMBL" id="JYDW01002418">
    <property type="protein sequence ID" value="KRZ46716.1"/>
    <property type="molecule type" value="Genomic_DNA"/>
</dbReference>
<keyword evidence="2" id="KW-1185">Reference proteome</keyword>
<gene>
    <name evidence="1" type="ORF">T02_9767</name>
</gene>
<accession>A0A0V1KI73</accession>
<organism evidence="1 2">
    <name type="scientific">Trichinella nativa</name>
    <dbReference type="NCBI Taxonomy" id="6335"/>
    <lineage>
        <taxon>Eukaryota</taxon>
        <taxon>Metazoa</taxon>
        <taxon>Ecdysozoa</taxon>
        <taxon>Nematoda</taxon>
        <taxon>Enoplea</taxon>
        <taxon>Dorylaimia</taxon>
        <taxon>Trichinellida</taxon>
        <taxon>Trichinellidae</taxon>
        <taxon>Trichinella</taxon>
    </lineage>
</organism>
<evidence type="ECO:0000313" key="1">
    <source>
        <dbReference type="EMBL" id="KRZ46716.1"/>
    </source>
</evidence>
<name>A0A0V1KI73_9BILA</name>
<protein>
    <submittedName>
        <fullName evidence="1">Uncharacterized protein</fullName>
    </submittedName>
</protein>